<dbReference type="SUPFAM" id="SSF49265">
    <property type="entry name" value="Fibronectin type III"/>
    <property type="match status" value="1"/>
</dbReference>
<dbReference type="CDD" id="cd00063">
    <property type="entry name" value="FN3"/>
    <property type="match status" value="1"/>
</dbReference>
<dbReference type="InterPro" id="IPR003961">
    <property type="entry name" value="FN3_dom"/>
</dbReference>
<reference evidence="1 2" key="1">
    <citation type="submission" date="2018-02" db="EMBL/GenBank/DDBJ databases">
        <title>Complete genome sequencing of Faecalibacterium prausnitzii strains isolated from the human gut.</title>
        <authorList>
            <person name="Fitzgerald B.C."/>
            <person name="Shkoporov A.N."/>
            <person name="Ross P.R."/>
            <person name="Hill C."/>
        </authorList>
    </citation>
    <scope>NUCLEOTIDE SEQUENCE [LARGE SCALE GENOMIC DNA]</scope>
    <source>
        <strain evidence="1 2">APC942/31-1</strain>
    </source>
</reference>
<sequence>MNMKKWFTKIGMILVVMVMCIVGFGSVPVYASMEDDAMDYTLGETYYGQWLNEDCYKFALSKKSHVAFRINLYGSIAYDYIELYNSAGKRVFYGANLSWNYNNVKDISTGRVSRTLNTGTYYLKIDSERNYNFKITAEPLITLPRGTITSLKSNKPGQATVSCKAASNAIGYRIQYSTDYRFHKGVKTVYSPTRVKTLTKLTKGKRYYIKVCPYTVYDDGEHAFGVNSYVKSVYIKKK</sequence>
<accession>A0A367FZ31</accession>
<dbReference type="AlphaFoldDB" id="A0A367FZ31"/>
<dbReference type="SUPFAM" id="SSF89260">
    <property type="entry name" value="Collagen-binding domain"/>
    <property type="match status" value="1"/>
</dbReference>
<organism evidence="1 2">
    <name type="scientific">Blautia obeum</name>
    <dbReference type="NCBI Taxonomy" id="40520"/>
    <lineage>
        <taxon>Bacteria</taxon>
        <taxon>Bacillati</taxon>
        <taxon>Bacillota</taxon>
        <taxon>Clostridia</taxon>
        <taxon>Lachnospirales</taxon>
        <taxon>Lachnospiraceae</taxon>
        <taxon>Blautia</taxon>
    </lineage>
</organism>
<dbReference type="Gene3D" id="2.60.120.380">
    <property type="match status" value="1"/>
</dbReference>
<proteinExistence type="predicted"/>
<dbReference type="InterPro" id="IPR013783">
    <property type="entry name" value="Ig-like_fold"/>
</dbReference>
<name>A0A367FZ31_9FIRM</name>
<evidence type="ECO:0000313" key="2">
    <source>
        <dbReference type="Proteomes" id="UP000253208"/>
    </source>
</evidence>
<dbReference type="EMBL" id="PSQG01000012">
    <property type="protein sequence ID" value="RCH43702.1"/>
    <property type="molecule type" value="Genomic_DNA"/>
</dbReference>
<dbReference type="Proteomes" id="UP000253208">
    <property type="component" value="Unassembled WGS sequence"/>
</dbReference>
<protein>
    <submittedName>
        <fullName evidence="1">Fibronectin type III domain-containing protein</fullName>
    </submittedName>
</protein>
<dbReference type="Gene3D" id="2.60.40.10">
    <property type="entry name" value="Immunoglobulins"/>
    <property type="match status" value="1"/>
</dbReference>
<evidence type="ECO:0000313" key="1">
    <source>
        <dbReference type="EMBL" id="RCH43702.1"/>
    </source>
</evidence>
<dbReference type="InterPro" id="IPR036116">
    <property type="entry name" value="FN3_sf"/>
</dbReference>
<gene>
    <name evidence="1" type="ORF">C4886_09845</name>
</gene>
<comment type="caution">
    <text evidence="1">The sequence shown here is derived from an EMBL/GenBank/DDBJ whole genome shotgun (WGS) entry which is preliminary data.</text>
</comment>